<dbReference type="HAMAP" id="MF_01371_B">
    <property type="entry name" value="Ribosomal_uL30_B"/>
    <property type="match status" value="1"/>
</dbReference>
<dbReference type="InterPro" id="IPR016082">
    <property type="entry name" value="Ribosomal_uL30_ferredoxin-like"/>
</dbReference>
<keyword evidence="8" id="KW-1185">Reference proteome</keyword>
<keyword evidence="4" id="KW-0687">Ribonucleoprotein</keyword>
<organism evidence="7 8">
    <name type="scientific">Longimicrobium terrae</name>
    <dbReference type="NCBI Taxonomy" id="1639882"/>
    <lineage>
        <taxon>Bacteria</taxon>
        <taxon>Pseudomonadati</taxon>
        <taxon>Gemmatimonadota</taxon>
        <taxon>Longimicrobiia</taxon>
        <taxon>Longimicrobiales</taxon>
        <taxon>Longimicrobiaceae</taxon>
        <taxon>Longimicrobium</taxon>
    </lineage>
</organism>
<protein>
    <recommendedName>
        <fullName evidence="5">50S ribosomal protein L30</fullName>
    </recommendedName>
</protein>
<reference evidence="7 8" key="1">
    <citation type="submission" date="2020-08" db="EMBL/GenBank/DDBJ databases">
        <title>Genomic Encyclopedia of Type Strains, Phase IV (KMG-IV): sequencing the most valuable type-strain genomes for metagenomic binning, comparative biology and taxonomic classification.</title>
        <authorList>
            <person name="Goeker M."/>
        </authorList>
    </citation>
    <scope>NUCLEOTIDE SEQUENCE [LARGE SCALE GENOMIC DNA]</scope>
    <source>
        <strain evidence="7 8">DSM 29007</strain>
    </source>
</reference>
<sequence length="65" mass="7347">MAKLRITQTKSYSGAPEAHRRTLRALGLKHQRTVEQEDNAAIRGMLFQVRHMVKVEATEGQETNG</sequence>
<comment type="caution">
    <text evidence="7">The sequence shown here is derived from an EMBL/GenBank/DDBJ whole genome shotgun (WGS) entry which is preliminary data.</text>
</comment>
<dbReference type="GO" id="GO:0003735">
    <property type="term" value="F:structural constituent of ribosome"/>
    <property type="evidence" value="ECO:0007669"/>
    <property type="project" value="InterPro"/>
</dbReference>
<comment type="subunit">
    <text evidence="2">Part of the 50S ribosomal subunit.</text>
</comment>
<dbReference type="AlphaFoldDB" id="A0A841GMV7"/>
<dbReference type="PANTHER" id="PTHR15892:SF2">
    <property type="entry name" value="LARGE RIBOSOMAL SUBUNIT PROTEIN UL30M"/>
    <property type="match status" value="1"/>
</dbReference>
<evidence type="ECO:0000256" key="4">
    <source>
        <dbReference type="ARBA" id="ARBA00023274"/>
    </source>
</evidence>
<evidence type="ECO:0000313" key="8">
    <source>
        <dbReference type="Proteomes" id="UP000582837"/>
    </source>
</evidence>
<dbReference type="InterPro" id="IPR036919">
    <property type="entry name" value="Ribo_uL30_ferredoxin-like_sf"/>
</dbReference>
<dbReference type="RefSeq" id="WP_170030906.1">
    <property type="nucleotide sequence ID" value="NZ_JABDTL010000001.1"/>
</dbReference>
<dbReference type="GO" id="GO:0015934">
    <property type="term" value="C:large ribosomal subunit"/>
    <property type="evidence" value="ECO:0007669"/>
    <property type="project" value="InterPro"/>
</dbReference>
<gene>
    <name evidence="7" type="ORF">HNQ61_000253</name>
</gene>
<evidence type="ECO:0000313" key="7">
    <source>
        <dbReference type="EMBL" id="MBB6068642.1"/>
    </source>
</evidence>
<dbReference type="PIRSF" id="PIRSF002211">
    <property type="entry name" value="Ribosomal_L30_bac-type"/>
    <property type="match status" value="1"/>
</dbReference>
<dbReference type="GO" id="GO:0006412">
    <property type="term" value="P:translation"/>
    <property type="evidence" value="ECO:0007669"/>
    <property type="project" value="InterPro"/>
</dbReference>
<evidence type="ECO:0000256" key="1">
    <source>
        <dbReference type="ARBA" id="ARBA00007594"/>
    </source>
</evidence>
<evidence type="ECO:0000259" key="6">
    <source>
        <dbReference type="Pfam" id="PF00327"/>
    </source>
</evidence>
<dbReference type="Pfam" id="PF00327">
    <property type="entry name" value="Ribosomal_L30"/>
    <property type="match status" value="1"/>
</dbReference>
<accession>A0A841GMV7</accession>
<dbReference type="InterPro" id="IPR005996">
    <property type="entry name" value="Ribosomal_uL30_bac-type"/>
</dbReference>
<keyword evidence="3 7" id="KW-0689">Ribosomal protein</keyword>
<proteinExistence type="inferred from homology"/>
<dbReference type="Proteomes" id="UP000582837">
    <property type="component" value="Unassembled WGS sequence"/>
</dbReference>
<comment type="similarity">
    <text evidence="1">Belongs to the universal ribosomal protein uL30 family.</text>
</comment>
<feature type="domain" description="Large ribosomal subunit protein uL30-like ferredoxin-like fold" evidence="6">
    <location>
        <begin position="4"/>
        <end position="53"/>
    </location>
</feature>
<dbReference type="PANTHER" id="PTHR15892">
    <property type="entry name" value="MITOCHONDRIAL RIBOSOMAL PROTEIN L30"/>
    <property type="match status" value="1"/>
</dbReference>
<name>A0A841GMV7_9BACT</name>
<dbReference type="SUPFAM" id="SSF55129">
    <property type="entry name" value="Ribosomal protein L30p/L7e"/>
    <property type="match status" value="1"/>
</dbReference>
<dbReference type="NCBIfam" id="TIGR01308">
    <property type="entry name" value="rpmD_bact"/>
    <property type="match status" value="1"/>
</dbReference>
<dbReference type="EMBL" id="JACHIA010000001">
    <property type="protein sequence ID" value="MBB6068642.1"/>
    <property type="molecule type" value="Genomic_DNA"/>
</dbReference>
<evidence type="ECO:0000256" key="5">
    <source>
        <dbReference type="ARBA" id="ARBA00035492"/>
    </source>
</evidence>
<evidence type="ECO:0000256" key="2">
    <source>
        <dbReference type="ARBA" id="ARBA00011838"/>
    </source>
</evidence>
<evidence type="ECO:0000256" key="3">
    <source>
        <dbReference type="ARBA" id="ARBA00022980"/>
    </source>
</evidence>
<dbReference type="CDD" id="cd01658">
    <property type="entry name" value="Ribosomal_L30"/>
    <property type="match status" value="1"/>
</dbReference>
<dbReference type="Gene3D" id="3.30.1390.20">
    <property type="entry name" value="Ribosomal protein L30, ferredoxin-like fold domain"/>
    <property type="match status" value="1"/>
</dbReference>